<organism evidence="4 5">
    <name type="scientific">Tribonema minus</name>
    <dbReference type="NCBI Taxonomy" id="303371"/>
    <lineage>
        <taxon>Eukaryota</taxon>
        <taxon>Sar</taxon>
        <taxon>Stramenopiles</taxon>
        <taxon>Ochrophyta</taxon>
        <taxon>PX clade</taxon>
        <taxon>Xanthophyceae</taxon>
        <taxon>Tribonematales</taxon>
        <taxon>Tribonemataceae</taxon>
        <taxon>Tribonema</taxon>
    </lineage>
</organism>
<accession>A0A835Z434</accession>
<dbReference type="PROSITE" id="PS50012">
    <property type="entry name" value="RCC1_3"/>
    <property type="match status" value="5"/>
</dbReference>
<keyword evidence="1" id="KW-0677">Repeat</keyword>
<evidence type="ECO:0000313" key="4">
    <source>
        <dbReference type="EMBL" id="KAG5185302.1"/>
    </source>
</evidence>
<dbReference type="EMBL" id="JAFCMP010000135">
    <property type="protein sequence ID" value="KAG5185302.1"/>
    <property type="molecule type" value="Genomic_DNA"/>
</dbReference>
<dbReference type="SUPFAM" id="SSF50985">
    <property type="entry name" value="RCC1/BLIP-II"/>
    <property type="match status" value="1"/>
</dbReference>
<dbReference type="AlphaFoldDB" id="A0A835Z434"/>
<dbReference type="InterPro" id="IPR058923">
    <property type="entry name" value="RCC1-like_dom"/>
</dbReference>
<feature type="repeat" description="RCC1" evidence="2">
    <location>
        <begin position="134"/>
        <end position="188"/>
    </location>
</feature>
<sequence>MGVPLAAVQIACGRRHSVALMEGGFVMTWGIGYFGQLGHGDNASCTNPRLLHQLEPQQIVSVAAGGYHSVAVTRAGRGFAWGFNRYGQCGVGDCADAVVSEPRAVALRELRARGEGVRAAACGRHHCVAVGTGGGVYAWGAGGFGRLGVADPPKVAPYPVEVGALRGQRVAEVRVACGEYHNLARTERGAVYSWGYGLDGQCGHGGAQHLRTPRIVERLKGNPVVQVACGSLWSMAVTSTGHLYAWGCADGGWTGLQCPPGVLRCVEPGPVAALDSEAGAAASSARTFDSDHIVLLPERVASLPGVAVEAVACGGGHTLVLARQRGAAAAGDTADAN</sequence>
<name>A0A835Z434_9STRA</name>
<feature type="repeat" description="RCC1" evidence="2">
    <location>
        <begin position="241"/>
        <end position="324"/>
    </location>
</feature>
<evidence type="ECO:0000313" key="5">
    <source>
        <dbReference type="Proteomes" id="UP000664859"/>
    </source>
</evidence>
<feature type="repeat" description="RCC1" evidence="2">
    <location>
        <begin position="24"/>
        <end position="75"/>
    </location>
</feature>
<protein>
    <submittedName>
        <fullName evidence="4">Regulator of chromosome condensation 1/beta-lactamase-inhibitor protein II</fullName>
    </submittedName>
</protein>
<dbReference type="InterPro" id="IPR009091">
    <property type="entry name" value="RCC1/BLIP-II"/>
</dbReference>
<evidence type="ECO:0000256" key="2">
    <source>
        <dbReference type="PROSITE-ProRule" id="PRU00235"/>
    </source>
</evidence>
<dbReference type="InterPro" id="IPR000408">
    <property type="entry name" value="Reg_chr_condens"/>
</dbReference>
<dbReference type="PRINTS" id="PR00633">
    <property type="entry name" value="RCCNDNSATION"/>
</dbReference>
<reference evidence="4" key="1">
    <citation type="submission" date="2021-02" db="EMBL/GenBank/DDBJ databases">
        <title>First Annotated Genome of the Yellow-green Alga Tribonema minus.</title>
        <authorList>
            <person name="Mahan K.M."/>
        </authorList>
    </citation>
    <scope>NUCLEOTIDE SEQUENCE</scope>
    <source>
        <strain evidence="4">UTEX B ZZ1240</strain>
    </source>
</reference>
<keyword evidence="5" id="KW-1185">Reference proteome</keyword>
<dbReference type="Pfam" id="PF13540">
    <property type="entry name" value="RCC1_2"/>
    <property type="match status" value="1"/>
</dbReference>
<dbReference type="PANTHER" id="PTHR22872">
    <property type="entry name" value="BTK-BINDING PROTEIN-RELATED"/>
    <property type="match status" value="1"/>
</dbReference>
<feature type="repeat" description="RCC1" evidence="2">
    <location>
        <begin position="189"/>
        <end position="240"/>
    </location>
</feature>
<proteinExistence type="predicted"/>
<gene>
    <name evidence="4" type="ORF">JKP88DRAFT_198432</name>
</gene>
<feature type="domain" description="RCC1-like" evidence="3">
    <location>
        <begin position="7"/>
        <end position="217"/>
    </location>
</feature>
<comment type="caution">
    <text evidence="4">The sequence shown here is derived from an EMBL/GenBank/DDBJ whole genome shotgun (WGS) entry which is preliminary data.</text>
</comment>
<dbReference type="InterPro" id="IPR051625">
    <property type="entry name" value="Signaling_Regulatory_Domain"/>
</dbReference>
<feature type="repeat" description="RCC1" evidence="2">
    <location>
        <begin position="76"/>
        <end position="133"/>
    </location>
</feature>
<dbReference type="Gene3D" id="2.130.10.30">
    <property type="entry name" value="Regulator of chromosome condensation 1/beta-lactamase-inhibitor protein II"/>
    <property type="match status" value="2"/>
</dbReference>
<dbReference type="OrthoDB" id="10256179at2759"/>
<dbReference type="Proteomes" id="UP000664859">
    <property type="component" value="Unassembled WGS sequence"/>
</dbReference>
<dbReference type="PROSITE" id="PS00626">
    <property type="entry name" value="RCC1_2"/>
    <property type="match status" value="3"/>
</dbReference>
<evidence type="ECO:0000256" key="1">
    <source>
        <dbReference type="ARBA" id="ARBA00022737"/>
    </source>
</evidence>
<dbReference type="Pfam" id="PF25390">
    <property type="entry name" value="WD40_RLD"/>
    <property type="match status" value="1"/>
</dbReference>
<evidence type="ECO:0000259" key="3">
    <source>
        <dbReference type="Pfam" id="PF25390"/>
    </source>
</evidence>